<dbReference type="Proteomes" id="UP000321577">
    <property type="component" value="Unassembled WGS sequence"/>
</dbReference>
<dbReference type="EMBL" id="BKAG01000009">
    <property type="protein sequence ID" value="GEP42409.1"/>
    <property type="molecule type" value="Genomic_DNA"/>
</dbReference>
<reference evidence="1 2" key="1">
    <citation type="submission" date="2019-07" db="EMBL/GenBank/DDBJ databases">
        <title>Whole genome shotgun sequence of Brevifollis gellanilyticus NBRC 108608.</title>
        <authorList>
            <person name="Hosoyama A."/>
            <person name="Uohara A."/>
            <person name="Ohji S."/>
            <person name="Ichikawa N."/>
        </authorList>
    </citation>
    <scope>NUCLEOTIDE SEQUENCE [LARGE SCALE GENOMIC DNA]</scope>
    <source>
        <strain evidence="1 2">NBRC 108608</strain>
    </source>
</reference>
<organism evidence="1 2">
    <name type="scientific">Brevifollis gellanilyticus</name>
    <dbReference type="NCBI Taxonomy" id="748831"/>
    <lineage>
        <taxon>Bacteria</taxon>
        <taxon>Pseudomonadati</taxon>
        <taxon>Verrucomicrobiota</taxon>
        <taxon>Verrucomicrobiia</taxon>
        <taxon>Verrucomicrobiales</taxon>
        <taxon>Verrucomicrobiaceae</taxon>
    </lineage>
</organism>
<evidence type="ECO:0000313" key="1">
    <source>
        <dbReference type="EMBL" id="GEP42409.1"/>
    </source>
</evidence>
<evidence type="ECO:0000313" key="2">
    <source>
        <dbReference type="Proteomes" id="UP000321577"/>
    </source>
</evidence>
<sequence>MLETRAYNAMASYLVDHFPGDATAGQVLALVAEDGLIQEVGLVALCRGWPDSNRIADAIENLPRYIDGPEPVTAWLFALKANASLMADYIERYPAKLKKSYFGEARDGLQAINSRLQTDRDCRDLTLGKLQVVADLDTQITLAGLIAPAVQTDHVFREWISNQLLYLREDAGPLCQLARDTATNEVRPVKFALLEAALTT</sequence>
<dbReference type="AlphaFoldDB" id="A0A512M6P3"/>
<gene>
    <name evidence="1" type="ORF">BGE01nite_17000</name>
</gene>
<protein>
    <submittedName>
        <fullName evidence="1">Uncharacterized protein</fullName>
    </submittedName>
</protein>
<keyword evidence="2" id="KW-1185">Reference proteome</keyword>
<comment type="caution">
    <text evidence="1">The sequence shown here is derived from an EMBL/GenBank/DDBJ whole genome shotgun (WGS) entry which is preliminary data.</text>
</comment>
<name>A0A512M6P3_9BACT</name>
<accession>A0A512M6P3</accession>
<proteinExistence type="predicted"/>